<keyword evidence="3 7" id="KW-0812">Transmembrane</keyword>
<feature type="compositionally biased region" description="Polar residues" evidence="6">
    <location>
        <begin position="117"/>
        <end position="127"/>
    </location>
</feature>
<dbReference type="InterPro" id="IPR050250">
    <property type="entry name" value="Macrolide_Exporter_MacB"/>
</dbReference>
<evidence type="ECO:0000256" key="4">
    <source>
        <dbReference type="ARBA" id="ARBA00022989"/>
    </source>
</evidence>
<accession>A0A0J8DDS5</accession>
<dbReference type="EMBL" id="LFVU01000011">
    <property type="protein sequence ID" value="KMT22389.1"/>
    <property type="molecule type" value="Genomic_DNA"/>
</dbReference>
<keyword evidence="4 7" id="KW-1133">Transmembrane helix</keyword>
<dbReference type="GO" id="GO:0005886">
    <property type="term" value="C:plasma membrane"/>
    <property type="evidence" value="ECO:0007669"/>
    <property type="project" value="UniProtKB-SubCell"/>
</dbReference>
<dbReference type="STRING" id="1121307.CLCY_13c00240"/>
<evidence type="ECO:0000313" key="9">
    <source>
        <dbReference type="EMBL" id="KMT22389.1"/>
    </source>
</evidence>
<keyword evidence="2" id="KW-1003">Cell membrane</keyword>
<dbReference type="OrthoDB" id="9812886at2"/>
<proteinExistence type="predicted"/>
<feature type="transmembrane region" description="Helical" evidence="7">
    <location>
        <begin position="347"/>
        <end position="368"/>
    </location>
</feature>
<feature type="region of interest" description="Disordered" evidence="6">
    <location>
        <begin position="117"/>
        <end position="150"/>
    </location>
</feature>
<dbReference type="RefSeq" id="WP_048570078.1">
    <property type="nucleotide sequence ID" value="NZ_LFVU01000011.1"/>
</dbReference>
<sequence>MYIFKNAIRNILRSKGRNFLIGIIACVIAISSCISLSIKKSASKVETEGLKSLSVTAQISLDRQSLMKKAEKDGTDMREMMSNYKNLPLNQLEKYAKSKNVNDFYYTLTSSVNTSGTLKAVDTSDSSNEVKDEQSSLSSKMNNAPRFEGGMGKQGDFSVIGYSSKSAMTDFKSGASKLTSGQMFSEDASDMKCLVSDELTALNSLKVGDKITIANPNTASETYTLTIAGIYHNNQSSSDDSPMRFSTSSDPANHIYTSYSTLKFITTLSTKNATTSTDSETGKTITTALREQVSGTYVVKDVNALNAFTKDAKTMGLAGYYTVNSKDVSNYEQSLVPIKNLSKFADVFLILVLLIGGIILVVLNIFNIRERKYEVGVLTAIGMKKWKVAIQYISEMFLVTFIAIIIGTGIGAAASVPTANTLLQSQITSQQTQVQQERSNFGSGQMADRPSNFQTNRDSKQVVNYINNINANTDIDVVLQLVGIGVILTIISSLAAIVFILRYEPLKILTNRS</sequence>
<feature type="transmembrane region" description="Helical" evidence="7">
    <location>
        <begin position="20"/>
        <end position="38"/>
    </location>
</feature>
<name>A0A0J8DDS5_CLOCY</name>
<evidence type="ECO:0000256" key="7">
    <source>
        <dbReference type="SAM" id="Phobius"/>
    </source>
</evidence>
<feature type="transmembrane region" description="Helical" evidence="7">
    <location>
        <begin position="477"/>
        <end position="503"/>
    </location>
</feature>
<dbReference type="Proteomes" id="UP000036756">
    <property type="component" value="Unassembled WGS sequence"/>
</dbReference>
<evidence type="ECO:0000256" key="5">
    <source>
        <dbReference type="ARBA" id="ARBA00023136"/>
    </source>
</evidence>
<evidence type="ECO:0000313" key="10">
    <source>
        <dbReference type="Proteomes" id="UP000036756"/>
    </source>
</evidence>
<evidence type="ECO:0000256" key="1">
    <source>
        <dbReference type="ARBA" id="ARBA00004651"/>
    </source>
</evidence>
<evidence type="ECO:0000259" key="8">
    <source>
        <dbReference type="Pfam" id="PF02687"/>
    </source>
</evidence>
<evidence type="ECO:0000256" key="6">
    <source>
        <dbReference type="SAM" id="MobiDB-lite"/>
    </source>
</evidence>
<organism evidence="9 10">
    <name type="scientific">Clostridium cylindrosporum DSM 605</name>
    <dbReference type="NCBI Taxonomy" id="1121307"/>
    <lineage>
        <taxon>Bacteria</taxon>
        <taxon>Bacillati</taxon>
        <taxon>Bacillota</taxon>
        <taxon>Clostridia</taxon>
        <taxon>Eubacteriales</taxon>
        <taxon>Clostridiaceae</taxon>
        <taxon>Clostridium</taxon>
    </lineage>
</organism>
<protein>
    <submittedName>
        <fullName evidence="9">FtsX-like permease family</fullName>
    </submittedName>
</protein>
<dbReference type="PANTHER" id="PTHR30572:SF9">
    <property type="entry name" value="ABC TRANSPORTER PERMEASE PROTEIN"/>
    <property type="match status" value="1"/>
</dbReference>
<dbReference type="PANTHER" id="PTHR30572">
    <property type="entry name" value="MEMBRANE COMPONENT OF TRANSPORTER-RELATED"/>
    <property type="match status" value="1"/>
</dbReference>
<dbReference type="PATRIC" id="fig|1121307.3.peg.278"/>
<keyword evidence="5 7" id="KW-0472">Membrane</keyword>
<feature type="transmembrane region" description="Helical" evidence="7">
    <location>
        <begin position="389"/>
        <end position="414"/>
    </location>
</feature>
<feature type="domain" description="ABC3 transporter permease C-terminal" evidence="8">
    <location>
        <begin position="347"/>
        <end position="505"/>
    </location>
</feature>
<dbReference type="AlphaFoldDB" id="A0A0J8DDS5"/>
<gene>
    <name evidence="9" type="ORF">CLCY_13c00240</name>
</gene>
<evidence type="ECO:0000256" key="3">
    <source>
        <dbReference type="ARBA" id="ARBA00022692"/>
    </source>
</evidence>
<keyword evidence="10" id="KW-1185">Reference proteome</keyword>
<dbReference type="PROSITE" id="PS51257">
    <property type="entry name" value="PROKAR_LIPOPROTEIN"/>
    <property type="match status" value="1"/>
</dbReference>
<comment type="caution">
    <text evidence="9">The sequence shown here is derived from an EMBL/GenBank/DDBJ whole genome shotgun (WGS) entry which is preliminary data.</text>
</comment>
<evidence type="ECO:0000256" key="2">
    <source>
        <dbReference type="ARBA" id="ARBA00022475"/>
    </source>
</evidence>
<dbReference type="InterPro" id="IPR003838">
    <property type="entry name" value="ABC3_permease_C"/>
</dbReference>
<reference evidence="9 10" key="1">
    <citation type="submission" date="2015-06" db="EMBL/GenBank/DDBJ databases">
        <title>Draft genome sequence of the purine-degrading Clostridium cylindrosporum HC-1 (DSM 605).</title>
        <authorList>
            <person name="Poehlein A."/>
            <person name="Schiel-Bengelsdorf B."/>
            <person name="Bengelsdorf F."/>
            <person name="Daniel R."/>
            <person name="Duerre P."/>
        </authorList>
    </citation>
    <scope>NUCLEOTIDE SEQUENCE [LARGE SCALE GENOMIC DNA]</scope>
    <source>
        <strain evidence="9 10">DSM 605</strain>
    </source>
</reference>
<dbReference type="GO" id="GO:0022857">
    <property type="term" value="F:transmembrane transporter activity"/>
    <property type="evidence" value="ECO:0007669"/>
    <property type="project" value="TreeGrafter"/>
</dbReference>
<dbReference type="Pfam" id="PF02687">
    <property type="entry name" value="FtsX"/>
    <property type="match status" value="1"/>
</dbReference>
<comment type="subcellular location">
    <subcellularLocation>
        <location evidence="1">Cell membrane</location>
        <topology evidence="1">Multi-pass membrane protein</topology>
    </subcellularLocation>
</comment>